<dbReference type="GO" id="GO:0015658">
    <property type="term" value="F:branched-chain amino acid transmembrane transporter activity"/>
    <property type="evidence" value="ECO:0007669"/>
    <property type="project" value="InterPro"/>
</dbReference>
<organism evidence="10 11">
    <name type="scientific">Chitinophaga pinensis (strain ATCC 43595 / DSM 2588 / LMG 13176 / NBRC 15968 / NCIMB 11800 / UQM 2034)</name>
    <dbReference type="NCBI Taxonomy" id="485918"/>
    <lineage>
        <taxon>Bacteria</taxon>
        <taxon>Pseudomonadati</taxon>
        <taxon>Bacteroidota</taxon>
        <taxon>Chitinophagia</taxon>
        <taxon>Chitinophagales</taxon>
        <taxon>Chitinophagaceae</taxon>
        <taxon>Chitinophaga</taxon>
    </lineage>
</organism>
<evidence type="ECO:0000256" key="4">
    <source>
        <dbReference type="ARBA" id="ARBA00022741"/>
    </source>
</evidence>
<comment type="subcellular location">
    <subcellularLocation>
        <location evidence="1">Cell membrane</location>
        <topology evidence="1">Multi-pass membrane protein</topology>
    </subcellularLocation>
</comment>
<protein>
    <submittedName>
        <fullName evidence="10">ABC transporter related</fullName>
    </submittedName>
</protein>
<feature type="transmembrane region" description="Helical" evidence="8">
    <location>
        <begin position="279"/>
        <end position="296"/>
    </location>
</feature>
<dbReference type="AlphaFoldDB" id="A0A979GVL0"/>
<dbReference type="GO" id="GO:0005524">
    <property type="term" value="F:ATP binding"/>
    <property type="evidence" value="ECO:0007669"/>
    <property type="project" value="UniProtKB-KW"/>
</dbReference>
<dbReference type="KEGG" id="cpi:Cpin_6071"/>
<evidence type="ECO:0000259" key="9">
    <source>
        <dbReference type="PROSITE" id="PS50893"/>
    </source>
</evidence>
<dbReference type="Pfam" id="PF02653">
    <property type="entry name" value="BPD_transp_2"/>
    <property type="match status" value="1"/>
</dbReference>
<dbReference type="InterPro" id="IPR001851">
    <property type="entry name" value="ABC_transp_permease"/>
</dbReference>
<dbReference type="EMBL" id="CP001699">
    <property type="protein sequence ID" value="ACU63483.1"/>
    <property type="molecule type" value="Genomic_DNA"/>
</dbReference>
<feature type="transmembrane region" description="Helical" evidence="8">
    <location>
        <begin position="34"/>
        <end position="50"/>
    </location>
</feature>
<dbReference type="CDD" id="cd06581">
    <property type="entry name" value="TM_PBP1_LivM_like"/>
    <property type="match status" value="1"/>
</dbReference>
<keyword evidence="5" id="KW-0067">ATP-binding</keyword>
<evidence type="ECO:0000256" key="2">
    <source>
        <dbReference type="ARBA" id="ARBA00022475"/>
    </source>
</evidence>
<dbReference type="Pfam" id="PF00005">
    <property type="entry name" value="ABC_tran"/>
    <property type="match status" value="1"/>
</dbReference>
<feature type="transmembrane region" description="Helical" evidence="8">
    <location>
        <begin position="56"/>
        <end position="76"/>
    </location>
</feature>
<evidence type="ECO:0000256" key="6">
    <source>
        <dbReference type="ARBA" id="ARBA00022989"/>
    </source>
</evidence>
<reference evidence="10 11" key="2">
    <citation type="journal article" date="2010" name="Stand. Genomic Sci.">
        <title>Complete genome sequence of Chitinophaga pinensis type strain (UQM 2034).</title>
        <authorList>
            <person name="Glavina Del Rio T."/>
            <person name="Abt B."/>
            <person name="Spring S."/>
            <person name="Lapidus A."/>
            <person name="Nolan M."/>
            <person name="Tice H."/>
            <person name="Copeland A."/>
            <person name="Cheng J.F."/>
            <person name="Chen F."/>
            <person name="Bruce D."/>
            <person name="Goodwin L."/>
            <person name="Pitluck S."/>
            <person name="Ivanova N."/>
            <person name="Mavromatis K."/>
            <person name="Mikhailova N."/>
            <person name="Pati A."/>
            <person name="Chen A."/>
            <person name="Palaniappan K."/>
            <person name="Land M."/>
            <person name="Hauser L."/>
            <person name="Chang Y.J."/>
            <person name="Jeffries C.D."/>
            <person name="Chain P."/>
            <person name="Saunders E."/>
            <person name="Detter J.C."/>
            <person name="Brettin T."/>
            <person name="Rohde M."/>
            <person name="Goker M."/>
            <person name="Bristow J."/>
            <person name="Eisen J.A."/>
            <person name="Markowitz V."/>
            <person name="Hugenholtz P."/>
            <person name="Kyrpides N.C."/>
            <person name="Klenk H.P."/>
            <person name="Lucas S."/>
        </authorList>
    </citation>
    <scope>NUCLEOTIDE SEQUENCE [LARGE SCALE GENOMIC DNA]</scope>
    <source>
        <strain evidence="11">ATCC 43595 / DSM 2588 / LMG 13176 / NBRC 15968 / NCIMB 11800 / UQM 2034</strain>
    </source>
</reference>
<keyword evidence="4" id="KW-0547">Nucleotide-binding</keyword>
<dbReference type="SUPFAM" id="SSF52540">
    <property type="entry name" value="P-loop containing nucleoside triphosphate hydrolases"/>
    <property type="match status" value="1"/>
</dbReference>
<evidence type="ECO:0000256" key="8">
    <source>
        <dbReference type="SAM" id="Phobius"/>
    </source>
</evidence>
<proteinExistence type="predicted"/>
<dbReference type="InterPro" id="IPR043428">
    <property type="entry name" value="LivM-like"/>
</dbReference>
<feature type="transmembrane region" description="Helical" evidence="8">
    <location>
        <begin position="209"/>
        <end position="229"/>
    </location>
</feature>
<evidence type="ECO:0000256" key="1">
    <source>
        <dbReference type="ARBA" id="ARBA00004651"/>
    </source>
</evidence>
<dbReference type="GO" id="GO:0016887">
    <property type="term" value="F:ATP hydrolysis activity"/>
    <property type="evidence" value="ECO:0007669"/>
    <property type="project" value="InterPro"/>
</dbReference>
<feature type="transmembrane region" description="Helical" evidence="8">
    <location>
        <begin position="109"/>
        <end position="125"/>
    </location>
</feature>
<dbReference type="PANTHER" id="PTHR30482:SF17">
    <property type="entry name" value="ABC TRANSPORTER ATP-BINDING PROTEIN"/>
    <property type="match status" value="1"/>
</dbReference>
<dbReference type="InterPro" id="IPR003593">
    <property type="entry name" value="AAA+_ATPase"/>
</dbReference>
<keyword evidence="7 8" id="KW-0472">Membrane</keyword>
<feature type="transmembrane region" description="Helical" evidence="8">
    <location>
        <begin position="160"/>
        <end position="179"/>
    </location>
</feature>
<dbReference type="RefSeq" id="WP_012793648.1">
    <property type="nucleotide sequence ID" value="NC_013132.1"/>
</dbReference>
<dbReference type="InterPro" id="IPR003439">
    <property type="entry name" value="ABC_transporter-like_ATP-bd"/>
</dbReference>
<evidence type="ECO:0000256" key="7">
    <source>
        <dbReference type="ARBA" id="ARBA00023136"/>
    </source>
</evidence>
<dbReference type="InterPro" id="IPR027417">
    <property type="entry name" value="P-loop_NTPase"/>
</dbReference>
<evidence type="ECO:0000313" key="10">
    <source>
        <dbReference type="EMBL" id="ACU63483.1"/>
    </source>
</evidence>
<gene>
    <name evidence="10" type="ordered locus">Cpin_6071</name>
</gene>
<dbReference type="GO" id="GO:0005886">
    <property type="term" value="C:plasma membrane"/>
    <property type="evidence" value="ECO:0007669"/>
    <property type="project" value="UniProtKB-SubCell"/>
</dbReference>
<evidence type="ECO:0000256" key="5">
    <source>
        <dbReference type="ARBA" id="ARBA00022840"/>
    </source>
</evidence>
<dbReference type="SMART" id="SM00382">
    <property type="entry name" value="AAA"/>
    <property type="match status" value="1"/>
</dbReference>
<dbReference type="OrthoDB" id="9785229at2"/>
<accession>A0A979GVL0</accession>
<reference evidence="11" key="1">
    <citation type="submission" date="2009-08" db="EMBL/GenBank/DDBJ databases">
        <title>The complete genome of Chitinophaga pinensis DSM 2588.</title>
        <authorList>
            <consortium name="US DOE Joint Genome Institute (JGI-PGF)"/>
            <person name="Lucas S."/>
            <person name="Copeland A."/>
            <person name="Lapidus A."/>
            <person name="Glavina del Rio T."/>
            <person name="Dalin E."/>
            <person name="Tice H."/>
            <person name="Bruce D."/>
            <person name="Goodwin L."/>
            <person name="Pitluck S."/>
            <person name="Kyrpides N."/>
            <person name="Mavromatis K."/>
            <person name="Ivanova N."/>
            <person name="Mikhailova N."/>
            <person name="Sims D."/>
            <person name="Meinche L."/>
            <person name="Brettin T."/>
            <person name="Detter J.C."/>
            <person name="Han C."/>
            <person name="Larimer F."/>
            <person name="Land M."/>
            <person name="Hauser L."/>
            <person name="Markowitz V."/>
            <person name="Cheng J.-F."/>
            <person name="Hugenholtz P."/>
            <person name="Woyke T."/>
            <person name="Wu D."/>
            <person name="Spring S."/>
            <person name="Klenk H.-P."/>
            <person name="Eisen J.A."/>
        </authorList>
    </citation>
    <scope>NUCLEOTIDE SEQUENCE [LARGE SCALE GENOMIC DNA]</scope>
    <source>
        <strain evidence="11">ATCC 43595 / DSM 2588 / LMG 13176 / NBRC 15968 / NCIMB 11800 / UQM 2034</strain>
    </source>
</reference>
<evidence type="ECO:0000256" key="3">
    <source>
        <dbReference type="ARBA" id="ARBA00022692"/>
    </source>
</evidence>
<dbReference type="PROSITE" id="PS50893">
    <property type="entry name" value="ABC_TRANSPORTER_2"/>
    <property type="match status" value="1"/>
</dbReference>
<feature type="transmembrane region" description="Helical" evidence="8">
    <location>
        <begin position="236"/>
        <end position="259"/>
    </location>
</feature>
<keyword evidence="3 8" id="KW-0812">Transmembrane</keyword>
<evidence type="ECO:0000313" key="11">
    <source>
        <dbReference type="Proteomes" id="UP000002215"/>
    </source>
</evidence>
<feature type="domain" description="ABC transporter" evidence="9">
    <location>
        <begin position="342"/>
        <end position="615"/>
    </location>
</feature>
<sequence>MHTVRTYIPFFLLFIPLTAGAFANAYFQSFIMEIFIWSLFAMSFNIIYGYTGLLSFGVSLFFGAGCYGFALSLIHWQLSIPGALLFAIALTTALATLTGLLVLKIRSHYFVIVSVLLTLIPFYLANHFPQITGGDDGISVQLSDKLIPGTGLSPYNPRHMYWTVCSLAILVLFLCYRFLKSPVGLILKGLRENEVRAQFLGYNTHRYQFLAYIVSAVLAGIAGSLYVLAFKYTSSIFFLWSLSGEAIIWTISGGRGTFLGPFIGTAGFLLFKDELSSRVEYYPLIVGICLILLIRYRKNGLMGMIPLPPGWINNYAGKRQLTQPATTAPPSPSNNTGLHFILSTDDLGISFDGMKAVKGVTLELSCREIKIKTNTPSGTEWFLKENNNEHFPCLTMIGLNGAGKTTLFNILSGVYTKAHGQMKLLNEELFVKEKGYSKIKYSQHEIVEKGLTRTFQQVQLFPELTVLENFQIAAQAKINKWDYSTDREQAAQRLTIVEEIISLVNLTEEKYTAAQHLSYGRQKMLDIGLSIASGGQILLLDEPTAGVSPHEIVLITNLLLRLSSTHTLILIEHDLEVVRKLGFTTCFMADGEIIAAGPPDQIFQLNYVKEKFYAS</sequence>
<dbReference type="PANTHER" id="PTHR30482">
    <property type="entry name" value="HIGH-AFFINITY BRANCHED-CHAIN AMINO ACID TRANSPORT SYSTEM PERMEASE"/>
    <property type="match status" value="1"/>
</dbReference>
<dbReference type="Gene3D" id="3.40.50.300">
    <property type="entry name" value="P-loop containing nucleotide triphosphate hydrolases"/>
    <property type="match status" value="1"/>
</dbReference>
<feature type="transmembrane region" description="Helical" evidence="8">
    <location>
        <begin position="83"/>
        <end position="103"/>
    </location>
</feature>
<keyword evidence="6 8" id="KW-1133">Transmembrane helix</keyword>
<name>A0A979GVL0_CHIPD</name>
<dbReference type="Proteomes" id="UP000002215">
    <property type="component" value="Chromosome"/>
</dbReference>
<keyword evidence="2" id="KW-1003">Cell membrane</keyword>
<feature type="transmembrane region" description="Helical" evidence="8">
    <location>
        <begin position="6"/>
        <end position="27"/>
    </location>
</feature>